<dbReference type="Gene3D" id="3.40.50.300">
    <property type="entry name" value="P-loop containing nucleotide triphosphate hydrolases"/>
    <property type="match status" value="1"/>
</dbReference>
<name>A0A368HLK2_9GAMM</name>
<dbReference type="GO" id="GO:0000731">
    <property type="term" value="P:DNA synthesis involved in DNA repair"/>
    <property type="evidence" value="ECO:0007669"/>
    <property type="project" value="TreeGrafter"/>
</dbReference>
<proteinExistence type="inferred from homology"/>
<dbReference type="SUPFAM" id="SSF52540">
    <property type="entry name" value="P-loop containing nucleoside triphosphate hydrolases"/>
    <property type="match status" value="1"/>
</dbReference>
<reference evidence="7 8" key="1">
    <citation type="submission" date="2018-02" db="EMBL/GenBank/DDBJ databases">
        <title>Insights into the biology of acidophilic members of the Acidiferrobacteraceae family derived from comparative genomic analyses.</title>
        <authorList>
            <person name="Issotta F."/>
            <person name="Thyssen C."/>
            <person name="Mena C."/>
            <person name="Moya A."/>
            <person name="Bellenberg S."/>
            <person name="Sproer C."/>
            <person name="Covarrubias P.C."/>
            <person name="Sand W."/>
            <person name="Quatrini R."/>
            <person name="Vera M."/>
        </authorList>
    </citation>
    <scope>NUCLEOTIDE SEQUENCE [LARGE SCALE GENOMIC DNA]</scope>
    <source>
        <strain evidence="8">m-1</strain>
    </source>
</reference>
<keyword evidence="5" id="KW-0067">ATP-binding</keyword>
<dbReference type="InterPro" id="IPR051314">
    <property type="entry name" value="AAA_ATPase_RarA/MGS1/WRNIP1"/>
</dbReference>
<gene>
    <name evidence="7" type="ORF">C4900_04475</name>
</gene>
<evidence type="ECO:0000313" key="8">
    <source>
        <dbReference type="Proteomes" id="UP000253250"/>
    </source>
</evidence>
<sequence>MHTPLAERLRPRTLADFVGQESLLADDAPLKIAYERGHPYPMILYGPPGSGKTTLARLLAQVSGGEFVILSALTSGVRELKDLEERGRAARAHSRGLIVFIDEIHRYSRAQQDALLRPLEEGTVVVIGATTENPAFALTAALLSRVRLHVLEPLTPADLGRLLARALGAPEGLARAQTASDAALALIAELADGDARRALTLLEMAAGLAEQAHAVVIDEAHVRRAAGTRYRRFDKGGDLLYDQISALHKAVRGSSPDAALYWLARLLDGGCDPRYVARRLVRAASEDVGNADPRALTIALDAWQAFDRLGRPEGDLALAQAAVYLASAPKSNAVYRAFQAVTEDVRTHGTLPVPAHLRNAPTAFARAQGHGREYRYPHDEPEAYAAGVSYFPDTMSPAVYYEPTDRGLEIRIRERLMRLRDRDREERRG</sequence>
<dbReference type="InterPro" id="IPR008921">
    <property type="entry name" value="DNA_pol3_clamp-load_cplx_C"/>
</dbReference>
<dbReference type="InterPro" id="IPR003959">
    <property type="entry name" value="ATPase_AAA_core"/>
</dbReference>
<accession>A0A368HLK2</accession>
<dbReference type="GO" id="GO:0008047">
    <property type="term" value="F:enzyme activator activity"/>
    <property type="evidence" value="ECO:0007669"/>
    <property type="project" value="TreeGrafter"/>
</dbReference>
<dbReference type="FunFam" id="1.20.272.10:FF:000001">
    <property type="entry name" value="Putative AAA family ATPase"/>
    <property type="match status" value="1"/>
</dbReference>
<protein>
    <recommendedName>
        <fullName evidence="3">Replication-associated recombination protein A</fullName>
    </recommendedName>
</protein>
<dbReference type="RefSeq" id="WP_114282398.1">
    <property type="nucleotide sequence ID" value="NZ_PSYR01000001.1"/>
</dbReference>
<dbReference type="AlphaFoldDB" id="A0A368HLK2"/>
<dbReference type="Gene3D" id="1.20.272.10">
    <property type="match status" value="1"/>
</dbReference>
<dbReference type="SUPFAM" id="SSF48019">
    <property type="entry name" value="post-AAA+ oligomerization domain-like"/>
    <property type="match status" value="1"/>
</dbReference>
<dbReference type="Proteomes" id="UP000253250">
    <property type="component" value="Unassembled WGS sequence"/>
</dbReference>
<dbReference type="InterPro" id="IPR021886">
    <property type="entry name" value="MgsA_C"/>
</dbReference>
<dbReference type="InterPro" id="IPR003593">
    <property type="entry name" value="AAA+_ATPase"/>
</dbReference>
<dbReference type="GO" id="GO:0005524">
    <property type="term" value="F:ATP binding"/>
    <property type="evidence" value="ECO:0007669"/>
    <property type="project" value="UniProtKB-KW"/>
</dbReference>
<evidence type="ECO:0000256" key="5">
    <source>
        <dbReference type="ARBA" id="ARBA00022840"/>
    </source>
</evidence>
<dbReference type="GO" id="GO:0017116">
    <property type="term" value="F:single-stranded DNA helicase activity"/>
    <property type="evidence" value="ECO:0007669"/>
    <property type="project" value="TreeGrafter"/>
</dbReference>
<dbReference type="Gene3D" id="1.10.8.60">
    <property type="match status" value="1"/>
</dbReference>
<organism evidence="7 8">
    <name type="scientific">Acidiferrobacter thiooxydans</name>
    <dbReference type="NCBI Taxonomy" id="163359"/>
    <lineage>
        <taxon>Bacteria</taxon>
        <taxon>Pseudomonadati</taxon>
        <taxon>Pseudomonadota</taxon>
        <taxon>Gammaproteobacteria</taxon>
        <taxon>Acidiferrobacterales</taxon>
        <taxon>Acidiferrobacteraceae</taxon>
        <taxon>Acidiferrobacter</taxon>
    </lineage>
</organism>
<dbReference type="PANTHER" id="PTHR13779">
    <property type="entry name" value="WERNER HELICASE-INTERACTING PROTEIN 1 FAMILY MEMBER"/>
    <property type="match status" value="1"/>
</dbReference>
<dbReference type="Pfam" id="PF16193">
    <property type="entry name" value="AAA_assoc_2"/>
    <property type="match status" value="1"/>
</dbReference>
<comment type="caution">
    <text evidence="7">The sequence shown here is derived from an EMBL/GenBank/DDBJ whole genome shotgun (WGS) entry which is preliminary data.</text>
</comment>
<dbReference type="OrthoDB" id="9778364at2"/>
<evidence type="ECO:0000259" key="6">
    <source>
        <dbReference type="SMART" id="SM00382"/>
    </source>
</evidence>
<keyword evidence="4" id="KW-0547">Nucleotide-binding</keyword>
<dbReference type="EMBL" id="PSYR01000001">
    <property type="protein sequence ID" value="RCN59007.1"/>
    <property type="molecule type" value="Genomic_DNA"/>
</dbReference>
<dbReference type="GO" id="GO:0006261">
    <property type="term" value="P:DNA-templated DNA replication"/>
    <property type="evidence" value="ECO:0007669"/>
    <property type="project" value="TreeGrafter"/>
</dbReference>
<dbReference type="Pfam" id="PF00004">
    <property type="entry name" value="AAA"/>
    <property type="match status" value="1"/>
</dbReference>
<dbReference type="PANTHER" id="PTHR13779:SF7">
    <property type="entry name" value="ATPASE WRNIP1"/>
    <property type="match status" value="1"/>
</dbReference>
<evidence type="ECO:0000256" key="4">
    <source>
        <dbReference type="ARBA" id="ARBA00022741"/>
    </source>
</evidence>
<evidence type="ECO:0000256" key="1">
    <source>
        <dbReference type="ARBA" id="ARBA00002393"/>
    </source>
</evidence>
<dbReference type="GO" id="GO:0003677">
    <property type="term" value="F:DNA binding"/>
    <property type="evidence" value="ECO:0007669"/>
    <property type="project" value="InterPro"/>
</dbReference>
<dbReference type="CDD" id="cd00009">
    <property type="entry name" value="AAA"/>
    <property type="match status" value="1"/>
</dbReference>
<dbReference type="InterPro" id="IPR032423">
    <property type="entry name" value="AAA_assoc_2"/>
</dbReference>
<evidence type="ECO:0000256" key="2">
    <source>
        <dbReference type="ARBA" id="ARBA00008959"/>
    </source>
</evidence>
<dbReference type="SMART" id="SM00382">
    <property type="entry name" value="AAA"/>
    <property type="match status" value="1"/>
</dbReference>
<evidence type="ECO:0000256" key="3">
    <source>
        <dbReference type="ARBA" id="ARBA00020776"/>
    </source>
</evidence>
<comment type="similarity">
    <text evidence="2">Belongs to the AAA ATPase family. RarA/MGS1/WRNIP1 subfamily.</text>
</comment>
<dbReference type="CDD" id="cd18139">
    <property type="entry name" value="HLD_clamp_RarA"/>
    <property type="match status" value="1"/>
</dbReference>
<comment type="function">
    <text evidence="1">DNA-dependent ATPase that plays important roles in cellular responses to stalled DNA replication processes.</text>
</comment>
<dbReference type="GO" id="GO:0016887">
    <property type="term" value="F:ATP hydrolysis activity"/>
    <property type="evidence" value="ECO:0007669"/>
    <property type="project" value="InterPro"/>
</dbReference>
<keyword evidence="8" id="KW-1185">Reference proteome</keyword>
<dbReference type="Gene3D" id="1.10.3710.10">
    <property type="entry name" value="DNA polymerase III clamp loader subunits, C-terminal domain"/>
    <property type="match status" value="1"/>
</dbReference>
<dbReference type="InterPro" id="IPR027417">
    <property type="entry name" value="P-loop_NTPase"/>
</dbReference>
<evidence type="ECO:0000313" key="7">
    <source>
        <dbReference type="EMBL" id="RCN59007.1"/>
    </source>
</evidence>
<feature type="domain" description="AAA+ ATPase" evidence="6">
    <location>
        <begin position="38"/>
        <end position="156"/>
    </location>
</feature>
<dbReference type="Pfam" id="PF12002">
    <property type="entry name" value="MgsA_C"/>
    <property type="match status" value="1"/>
</dbReference>